<sequence>MEFGFECEIGSKVLKETRNEISRFLQLQRCILNQCIRRHKY</sequence>
<accession>A0AAV1Z0X7</accession>
<gene>
    <name evidence="1" type="ORF">LARSCL_LOCUS1737</name>
</gene>
<keyword evidence="2" id="KW-1185">Reference proteome</keyword>
<reference evidence="1 2" key="1">
    <citation type="submission" date="2024-04" db="EMBL/GenBank/DDBJ databases">
        <authorList>
            <person name="Rising A."/>
            <person name="Reimegard J."/>
            <person name="Sonavane S."/>
            <person name="Akerstrom W."/>
            <person name="Nylinder S."/>
            <person name="Hedman E."/>
            <person name="Kallberg Y."/>
        </authorList>
    </citation>
    <scope>NUCLEOTIDE SEQUENCE [LARGE SCALE GENOMIC DNA]</scope>
</reference>
<dbReference type="EMBL" id="CAXIEN010000010">
    <property type="protein sequence ID" value="CAL1263908.1"/>
    <property type="molecule type" value="Genomic_DNA"/>
</dbReference>
<name>A0AAV1Z0X7_9ARAC</name>
<organism evidence="1 2">
    <name type="scientific">Larinioides sclopetarius</name>
    <dbReference type="NCBI Taxonomy" id="280406"/>
    <lineage>
        <taxon>Eukaryota</taxon>
        <taxon>Metazoa</taxon>
        <taxon>Ecdysozoa</taxon>
        <taxon>Arthropoda</taxon>
        <taxon>Chelicerata</taxon>
        <taxon>Arachnida</taxon>
        <taxon>Araneae</taxon>
        <taxon>Araneomorphae</taxon>
        <taxon>Entelegynae</taxon>
        <taxon>Araneoidea</taxon>
        <taxon>Araneidae</taxon>
        <taxon>Larinioides</taxon>
    </lineage>
</organism>
<comment type="caution">
    <text evidence="1">The sequence shown here is derived from an EMBL/GenBank/DDBJ whole genome shotgun (WGS) entry which is preliminary data.</text>
</comment>
<dbReference type="AlphaFoldDB" id="A0AAV1Z0X7"/>
<dbReference type="Proteomes" id="UP001497382">
    <property type="component" value="Unassembled WGS sequence"/>
</dbReference>
<evidence type="ECO:0000313" key="1">
    <source>
        <dbReference type="EMBL" id="CAL1263908.1"/>
    </source>
</evidence>
<protein>
    <submittedName>
        <fullName evidence="1">Uncharacterized protein</fullName>
    </submittedName>
</protein>
<proteinExistence type="predicted"/>
<evidence type="ECO:0000313" key="2">
    <source>
        <dbReference type="Proteomes" id="UP001497382"/>
    </source>
</evidence>